<evidence type="ECO:0000256" key="7">
    <source>
        <dbReference type="PIRSR" id="PIRSR611782-1"/>
    </source>
</evidence>
<dbReference type="InterPro" id="IPR009003">
    <property type="entry name" value="Peptidase_S1_PA"/>
</dbReference>
<comment type="similarity">
    <text evidence="1">Belongs to the peptidase S1C family.</text>
</comment>
<evidence type="ECO:0000313" key="11">
    <source>
        <dbReference type="EMBL" id="QDH14302.1"/>
    </source>
</evidence>
<evidence type="ECO:0000256" key="3">
    <source>
        <dbReference type="ARBA" id="ARBA00022729"/>
    </source>
</evidence>
<dbReference type="PROSITE" id="PS50106">
    <property type="entry name" value="PDZ"/>
    <property type="match status" value="2"/>
</dbReference>
<gene>
    <name evidence="11" type="ORF">E3E12_02055</name>
</gene>
<evidence type="ECO:0000313" key="12">
    <source>
        <dbReference type="Proteomes" id="UP000318709"/>
    </source>
</evidence>
<dbReference type="PANTHER" id="PTHR22939:SF129">
    <property type="entry name" value="SERINE PROTEASE HTRA2, MITOCHONDRIAL"/>
    <property type="match status" value="1"/>
</dbReference>
<keyword evidence="2" id="KW-0645">Protease</keyword>
<feature type="domain" description="PDZ" evidence="10">
    <location>
        <begin position="299"/>
        <end position="353"/>
    </location>
</feature>
<dbReference type="InterPro" id="IPR001478">
    <property type="entry name" value="PDZ"/>
</dbReference>
<organism evidence="11 12">
    <name type="scientific">Formicincola oecophyllae</name>
    <dbReference type="NCBI Taxonomy" id="2558361"/>
    <lineage>
        <taxon>Bacteria</taxon>
        <taxon>Pseudomonadati</taxon>
        <taxon>Pseudomonadota</taxon>
        <taxon>Alphaproteobacteria</taxon>
        <taxon>Acetobacterales</taxon>
        <taxon>Acetobacteraceae</taxon>
        <taxon>Formicincola</taxon>
    </lineage>
</organism>
<dbReference type="Gene3D" id="2.30.42.10">
    <property type="match status" value="2"/>
</dbReference>
<accession>A0A4Y6UA70</accession>
<evidence type="ECO:0000256" key="9">
    <source>
        <dbReference type="SAM" id="SignalP"/>
    </source>
</evidence>
<protein>
    <submittedName>
        <fullName evidence="11">Do family serine endopeptidase</fullName>
    </submittedName>
</protein>
<dbReference type="KEGG" id="swf:E3E12_02055"/>
<reference evidence="11 12" key="1">
    <citation type="submission" date="2019-03" db="EMBL/GenBank/DDBJ databases">
        <title>The complete genome sequence of Swingsia_sp. F3b2 LMG30590(T).</title>
        <authorList>
            <person name="Chua K.-O."/>
            <person name="Chan K.-G."/>
            <person name="See-Too W.-S."/>
        </authorList>
    </citation>
    <scope>NUCLEOTIDE SEQUENCE [LARGE SCALE GENOMIC DNA]</scope>
    <source>
        <strain evidence="11 12">F3b2</strain>
    </source>
</reference>
<feature type="chain" id="PRO_5038489333" evidence="9">
    <location>
        <begin position="17"/>
        <end position="519"/>
    </location>
</feature>
<evidence type="ECO:0000256" key="8">
    <source>
        <dbReference type="PIRSR" id="PIRSR611782-2"/>
    </source>
</evidence>
<keyword evidence="5" id="KW-0378">Hydrolase</keyword>
<dbReference type="SUPFAM" id="SSF50156">
    <property type="entry name" value="PDZ domain-like"/>
    <property type="match status" value="2"/>
</dbReference>
<keyword evidence="4" id="KW-0677">Repeat</keyword>
<dbReference type="EMBL" id="CP038231">
    <property type="protein sequence ID" value="QDH14302.1"/>
    <property type="molecule type" value="Genomic_DNA"/>
</dbReference>
<dbReference type="InterPro" id="IPR001940">
    <property type="entry name" value="Peptidase_S1C"/>
</dbReference>
<feature type="binding site" evidence="8">
    <location>
        <position position="168"/>
    </location>
    <ligand>
        <name>substrate</name>
    </ligand>
</feature>
<dbReference type="Pfam" id="PF13180">
    <property type="entry name" value="PDZ_2"/>
    <property type="match status" value="2"/>
</dbReference>
<name>A0A4Y6UA70_9PROT</name>
<evidence type="ECO:0000256" key="2">
    <source>
        <dbReference type="ARBA" id="ARBA00022670"/>
    </source>
</evidence>
<dbReference type="PANTHER" id="PTHR22939">
    <property type="entry name" value="SERINE PROTEASE FAMILY S1C HTRA-RELATED"/>
    <property type="match status" value="1"/>
</dbReference>
<dbReference type="OrthoDB" id="9758917at2"/>
<evidence type="ECO:0000256" key="4">
    <source>
        <dbReference type="ARBA" id="ARBA00022737"/>
    </source>
</evidence>
<dbReference type="PRINTS" id="PR00834">
    <property type="entry name" value="PROTEASES2C"/>
</dbReference>
<keyword evidence="12" id="KW-1185">Reference proteome</keyword>
<feature type="binding site" evidence="8">
    <location>
        <position position="138"/>
    </location>
    <ligand>
        <name>substrate</name>
    </ligand>
</feature>
<dbReference type="Proteomes" id="UP000318709">
    <property type="component" value="Chromosome"/>
</dbReference>
<dbReference type="Gene3D" id="2.40.10.120">
    <property type="match status" value="1"/>
</dbReference>
<dbReference type="SMART" id="SM00228">
    <property type="entry name" value="PDZ"/>
    <property type="match status" value="2"/>
</dbReference>
<feature type="signal peptide" evidence="9">
    <location>
        <begin position="1"/>
        <end position="16"/>
    </location>
</feature>
<proteinExistence type="inferred from homology"/>
<dbReference type="InterPro" id="IPR036034">
    <property type="entry name" value="PDZ_sf"/>
</dbReference>
<dbReference type="Pfam" id="PF13365">
    <property type="entry name" value="Trypsin_2"/>
    <property type="match status" value="1"/>
</dbReference>
<dbReference type="GO" id="GO:0006508">
    <property type="term" value="P:proteolysis"/>
    <property type="evidence" value="ECO:0007669"/>
    <property type="project" value="UniProtKB-KW"/>
</dbReference>
<dbReference type="InterPro" id="IPR011782">
    <property type="entry name" value="Pept_S1C_Do"/>
</dbReference>
<dbReference type="NCBIfam" id="TIGR02037">
    <property type="entry name" value="degP_htrA_DO"/>
    <property type="match status" value="1"/>
</dbReference>
<evidence type="ECO:0000256" key="1">
    <source>
        <dbReference type="ARBA" id="ARBA00010541"/>
    </source>
</evidence>
<sequence length="519" mass="52987">MLAGAAMVAAPWSALAEPATSIASAPATVRAPQSVVAPANVKAHCNCLPDFVNIAKAARPAVVSLSVHMKADSDTMAGEMGPENPMGGMGMSPFMFPFPPFPGFPMGPMQGEPAHQTIEARGSGFLVSPDGYIVTNNHVVNGAERITVKLADGSILPGTLVGHDDKTDLALVRIHAGHALPWLELGDSDDVQPGQWVAAIGNPLGFGGTITAGIVSALGRDLHLGRYNDFIQVDAPINQGNSGGPLITLNGKVAGVNALIVSSNGGGSIGLGFAIPSNTVRTVVEQLKRTGHVVRGYLGVATQPVSGAIAQALGMPLAPGAMPKGALISMVVPSSPAAKAGLKSGDLILSINNHMVQSPHDLTVKVTALKPGSKAMLSVWRAGTHRDVAFEVGLPPNNHVDTEGSGKMKVGGQGKLGFGLAPLSALNRQQLGLNSSINGAVVAEVAPNSPAQHAGIQAGDVIISVGETPTPTLAAVVEGIQKALARHQPALLQIVRDHETLFVAVSPSSVQEDDPESGP</sequence>
<feature type="active site" description="Charge relay system" evidence="7">
    <location>
        <position position="138"/>
    </location>
</feature>
<keyword evidence="3 9" id="KW-0732">Signal</keyword>
<evidence type="ECO:0000256" key="6">
    <source>
        <dbReference type="ARBA" id="ARBA00022825"/>
    </source>
</evidence>
<dbReference type="AlphaFoldDB" id="A0A4Y6UA70"/>
<feature type="domain" description="PDZ" evidence="10">
    <location>
        <begin position="405"/>
        <end position="480"/>
    </location>
</feature>
<evidence type="ECO:0000256" key="5">
    <source>
        <dbReference type="ARBA" id="ARBA00022801"/>
    </source>
</evidence>
<evidence type="ECO:0000259" key="10">
    <source>
        <dbReference type="PROSITE" id="PS50106"/>
    </source>
</evidence>
<feature type="active site" description="Charge relay system" evidence="7">
    <location>
        <position position="168"/>
    </location>
</feature>
<feature type="active site" description="Charge relay system" evidence="7">
    <location>
        <position position="242"/>
    </location>
</feature>
<keyword evidence="6" id="KW-0720">Serine protease</keyword>
<feature type="binding site" evidence="8">
    <location>
        <begin position="240"/>
        <end position="242"/>
    </location>
    <ligand>
        <name>substrate</name>
    </ligand>
</feature>
<dbReference type="SUPFAM" id="SSF50494">
    <property type="entry name" value="Trypsin-like serine proteases"/>
    <property type="match status" value="1"/>
</dbReference>
<dbReference type="GO" id="GO:0004252">
    <property type="term" value="F:serine-type endopeptidase activity"/>
    <property type="evidence" value="ECO:0007669"/>
    <property type="project" value="InterPro"/>
</dbReference>